<evidence type="ECO:0000259" key="2">
    <source>
        <dbReference type="Pfam" id="PF04909"/>
    </source>
</evidence>
<dbReference type="InterPro" id="IPR006680">
    <property type="entry name" value="Amidohydro-rel"/>
</dbReference>
<dbReference type="RefSeq" id="WP_252800361.1">
    <property type="nucleotide sequence ID" value="NZ_BAAABM010000009.1"/>
</dbReference>
<comment type="caution">
    <text evidence="3">The sequence shown here is derived from an EMBL/GenBank/DDBJ whole genome shotgun (WGS) entry which is preliminary data.</text>
</comment>
<gene>
    <name evidence="3" type="ORF">GCM10010151_14240</name>
</gene>
<accession>A0ABP3FTL0</accession>
<protein>
    <submittedName>
        <fullName evidence="3">Amidohydrolase family protein</fullName>
    </submittedName>
</protein>
<name>A0ABP3FTL0_9ACTN</name>
<dbReference type="InterPro" id="IPR032465">
    <property type="entry name" value="ACMSD"/>
</dbReference>
<dbReference type="EMBL" id="BAAABM010000009">
    <property type="protein sequence ID" value="GAA0325485.1"/>
    <property type="molecule type" value="Genomic_DNA"/>
</dbReference>
<evidence type="ECO:0000313" key="3">
    <source>
        <dbReference type="EMBL" id="GAA0325485.1"/>
    </source>
</evidence>
<evidence type="ECO:0000256" key="1">
    <source>
        <dbReference type="ARBA" id="ARBA00023239"/>
    </source>
</evidence>
<dbReference type="SUPFAM" id="SSF51556">
    <property type="entry name" value="Metallo-dependent hydrolases"/>
    <property type="match status" value="1"/>
</dbReference>
<keyword evidence="1" id="KW-0456">Lyase</keyword>
<dbReference type="PANTHER" id="PTHR21240">
    <property type="entry name" value="2-AMINO-3-CARBOXYLMUCONATE-6-SEMIALDEHYDE DECARBOXYLASE"/>
    <property type="match status" value="1"/>
</dbReference>
<dbReference type="PANTHER" id="PTHR21240:SF30">
    <property type="entry name" value="AMIDOHYDROLASE-RELATED DOMAIN-CONTAINING PROTEIN-RELATED"/>
    <property type="match status" value="1"/>
</dbReference>
<reference evidence="4" key="1">
    <citation type="journal article" date="2019" name="Int. J. Syst. Evol. Microbiol.">
        <title>The Global Catalogue of Microorganisms (GCM) 10K type strain sequencing project: providing services to taxonomists for standard genome sequencing and annotation.</title>
        <authorList>
            <consortium name="The Broad Institute Genomics Platform"/>
            <consortium name="The Broad Institute Genome Sequencing Center for Infectious Disease"/>
            <person name="Wu L."/>
            <person name="Ma J."/>
        </authorList>
    </citation>
    <scope>NUCLEOTIDE SEQUENCE [LARGE SCALE GENOMIC DNA]</scope>
    <source>
        <strain evidence="4">JCM 3146</strain>
    </source>
</reference>
<dbReference type="Gene3D" id="3.20.20.140">
    <property type="entry name" value="Metal-dependent hydrolases"/>
    <property type="match status" value="1"/>
</dbReference>
<proteinExistence type="predicted"/>
<feature type="domain" description="Amidohydrolase-related" evidence="2">
    <location>
        <begin position="70"/>
        <end position="354"/>
    </location>
</feature>
<dbReference type="InterPro" id="IPR032466">
    <property type="entry name" value="Metal_Hydrolase"/>
</dbReference>
<organism evidence="3 4">
    <name type="scientific">Actinoallomurus spadix</name>
    <dbReference type="NCBI Taxonomy" id="79912"/>
    <lineage>
        <taxon>Bacteria</taxon>
        <taxon>Bacillati</taxon>
        <taxon>Actinomycetota</taxon>
        <taxon>Actinomycetes</taxon>
        <taxon>Streptosporangiales</taxon>
        <taxon>Thermomonosporaceae</taxon>
        <taxon>Actinoallomurus</taxon>
    </lineage>
</organism>
<dbReference type="Proteomes" id="UP001501822">
    <property type="component" value="Unassembled WGS sequence"/>
</dbReference>
<evidence type="ECO:0000313" key="4">
    <source>
        <dbReference type="Proteomes" id="UP001501822"/>
    </source>
</evidence>
<sequence>MTTEPSTPPRIGGEAGYKRIATEEAFAPPELITLWREMLESGGDLDPGFVSLVGYFYTHSSERARTTRERLQDLGERRLADMDAAGIDRQIISLTAPGVQILDADRAVAMATLANDRLAEACGRHPDRFTGLTAVAPQDPDASAKEIERGAGLGLKGVIINSHTHGEYLDDQKFWPILEAAEALDAPVYLHPTAPPRTMIKPLLEAGLDGAMFGFGVETGMHALRMITSGVFDRFPRLKLVLGHLGEALPFWLYRVDFIHAATVRSQRYAAIRPLARKPSDYMRENVWVTTSGNAWEPAIMFCREVLGSDRVLYAMDYPYQYEVDEVIAQDRLPMDDADKKAFFQTNAERLFGL</sequence>
<keyword evidence="4" id="KW-1185">Reference proteome</keyword>
<dbReference type="Pfam" id="PF04909">
    <property type="entry name" value="Amidohydro_2"/>
    <property type="match status" value="1"/>
</dbReference>